<dbReference type="Pfam" id="PF00310">
    <property type="entry name" value="GATase_2"/>
    <property type="match status" value="1"/>
</dbReference>
<dbReference type="Gene3D" id="3.20.20.70">
    <property type="entry name" value="Aldolase class I"/>
    <property type="match status" value="2"/>
</dbReference>
<evidence type="ECO:0000256" key="2">
    <source>
        <dbReference type="ARBA" id="ARBA00001927"/>
    </source>
</evidence>
<reference evidence="19 20" key="1">
    <citation type="journal article" date="2011" name="Stand. Genomic Sci.">
        <title>Draft genome sequence of Caminibacter mediatlanticus strain TB-2, an epsilonproteobacterium isolated from a deep-sea hydrothermal vent.</title>
        <authorList>
            <person name="Giovannelli D."/>
            <person name="Ferriera S."/>
            <person name="Johnson J."/>
            <person name="Kravitz S."/>
            <person name="Perez-Rodriguez I."/>
            <person name="Ricci J."/>
            <person name="O'Brien C."/>
            <person name="Voordeckers J.W."/>
            <person name="Bini E."/>
            <person name="Vetriani C."/>
        </authorList>
    </citation>
    <scope>NUCLEOTIDE SEQUENCE [LARGE SCALE GENOMIC DNA]</scope>
    <source>
        <strain evidence="19 20">TB-2</strain>
    </source>
</reference>
<dbReference type="Pfam" id="PF04898">
    <property type="entry name" value="Glu_syn_central"/>
    <property type="match status" value="1"/>
</dbReference>
<keyword evidence="11" id="KW-0408">Iron</keyword>
<evidence type="ECO:0000313" key="19">
    <source>
        <dbReference type="EMBL" id="EDM23458.1"/>
    </source>
</evidence>
<comment type="cofactor">
    <cofactor evidence="2">
        <name>[3Fe-4S] cluster</name>
        <dbReference type="ChEBI" id="CHEBI:21137"/>
    </cofactor>
</comment>
<evidence type="ECO:0000259" key="18">
    <source>
        <dbReference type="PROSITE" id="PS51379"/>
    </source>
</evidence>
<keyword evidence="8" id="KW-0479">Metal-binding</keyword>
<sequence>MSNYLNKLNIKDNCGFGVIANIKGIATHEMVDDALTALERMMHRGAIAADGKSGDGSGLLFSMPKEFFKKVASENGVDLPDTFGIGVIFLKDENHKKIVEEYALKNDLKIILWREVPINTSALGELALKTLPKIYHVFIVPNSIIATKRFEELLYLTRKEIENAIDDKDFYIPTFSSKKVAYKGLLMPNHIKEFYPDLDDKDFKIYFALFHQRFSTNTLPEWRLAQPFRFIAHNGEINSIQANRINSLIKSESIKSKVFSDEELKRLLPIVRFDESDSSSLDRMMEFLIMNGMDFFKAIRALIPMPWQNAPYLDSELKAFYEYFSTRFEAWDGPAAVSVSDGRYIAVVLDRNGLRPAKYVITKDDRILIASEYGVLDFADEEIVVERGRLQSGQMIGVDTKFGVVLKNKDIDDYLKSSNPYTKWLNENMIYLQEYIENPYEIDEKIEIKDLIKTQRYAGITKEVIDVMIKPMMKEAKEPTGSMGDDTPLACFSDYPFRSFNDFFRQKFAQVTNPPIDPLREKIVMSLNTGFGEIHNILDEEPHHAKRIKTTTPILTQTKLNVLKSFGDENSPRFESDYKKGEYSITFKENLKESLEKLTDKIVEDVRENGVRIIFLNDYNVDEENKSMPMSMVIGRLHKKLLDNKLRHLTSIVAESCEVITPHDAAVMIAYGASAIYPYLLFKTTCEIAKEENLNKEDALFNVHSALNKGLLKIMSKMGISTVASYRNSALFDIIGLSEELRDECFIGSKVLLPGLGFEDIEERINKKHTEAFKEEKLLPGGIYKYRKNAEYHEIRPEVTRAFAKMLEGGKKEYEEFKNLVENRKPTYIRDFLEIKSDKKPIEIDKVESKEKIIKRFIGAAMSIGALSKESHEILAEALNRLGARSNSGEGGEDPVRNKTIKQSKIRQVASGRFGVTPEYLVNAEEIQIKVAQGAKPGEGGQLPGFKVTTYIAKLRHTTPGKTLISPPPHHDIYSIEDLAQLIFDLKQINPEAKVSVKLVSTAGVGTIAAGVAKAYADHIVISGSEGGTGAAAITSIRHAGNPWELGLIEAHNSLKENHLREFVSLETDGGLKIGRDVIIAALLGAEYYAFGTALLMAVRCIFCRSCQTNKCPVGITTQDEEYRAKFKGAVEKVMNYLTLLAEDVREYLAKMGYEKLEDIIGKNYLLTIKDIPLAKKFDFSKLFEYKEGINTKQKENIPFDKNEFEKELLKKVIETIKNPNHKSIVKAKITNLNRSFGALTSGVIAKYYGDKGLPEDSIVYKLKGVAGQSFGVFLSRGMTLELEGVANDYVGKGMAGGKIIITPHQEGAAAGNTCLYGATGGKLFVRGEVGERFAVRNSGAVAIVEGTGDHPCEYMTGGEVIILGKTGINFGAGMTGGVAFVYDKEHNFVDKINPELIEIRRIDIDENEKPKLYLKKRLIEYYNATGSKKAKFILDNFRSEVRHFWLVTPKDNRPPLDPNDMD</sequence>
<evidence type="ECO:0000256" key="10">
    <source>
        <dbReference type="ARBA" id="ARBA00023002"/>
    </source>
</evidence>
<dbReference type="RefSeq" id="WP_007474682.1">
    <property type="nucleotide sequence ID" value="NZ_ABCJ01000005.1"/>
</dbReference>
<comment type="cofactor">
    <cofactor evidence="1">
        <name>FMN</name>
        <dbReference type="ChEBI" id="CHEBI:58210"/>
    </cofactor>
</comment>
<dbReference type="CDD" id="cd02808">
    <property type="entry name" value="GltS_FMN"/>
    <property type="match status" value="1"/>
</dbReference>
<dbReference type="Gene3D" id="2.160.20.60">
    <property type="entry name" value="Glutamate synthase, alpha subunit, C-terminal domain"/>
    <property type="match status" value="1"/>
</dbReference>
<feature type="domain" description="4Fe-4S ferredoxin-type" evidence="18">
    <location>
        <begin position="1092"/>
        <end position="1122"/>
    </location>
</feature>
<gene>
    <name evidence="19" type="ORF">CMTB2_07982</name>
</gene>
<name>A0AAI9AGZ2_9BACT</name>
<dbReference type="InterPro" id="IPR002489">
    <property type="entry name" value="Glu_synth_asu_C"/>
</dbReference>
<dbReference type="EMBL" id="ABCJ01000005">
    <property type="protein sequence ID" value="EDM23458.1"/>
    <property type="molecule type" value="Genomic_DNA"/>
</dbReference>
<evidence type="ECO:0000256" key="5">
    <source>
        <dbReference type="ARBA" id="ARBA00022605"/>
    </source>
</evidence>
<dbReference type="SUPFAM" id="SSF56235">
    <property type="entry name" value="N-terminal nucleophile aminohydrolases (Ntn hydrolases)"/>
    <property type="match status" value="1"/>
</dbReference>
<dbReference type="GO" id="GO:0004355">
    <property type="term" value="F:glutamate synthase (NADPH) activity"/>
    <property type="evidence" value="ECO:0007669"/>
    <property type="project" value="UniProtKB-EC"/>
</dbReference>
<evidence type="ECO:0000256" key="3">
    <source>
        <dbReference type="ARBA" id="ARBA00009716"/>
    </source>
</evidence>
<protein>
    <recommendedName>
        <fullName evidence="4">glutamate synthase (NADPH)</fullName>
        <ecNumber evidence="4">1.4.1.13</ecNumber>
    </recommendedName>
</protein>
<dbReference type="Pfam" id="PF01645">
    <property type="entry name" value="Glu_synthase"/>
    <property type="match status" value="1"/>
</dbReference>
<dbReference type="PANTHER" id="PTHR11938">
    <property type="entry name" value="FAD NADPH DEHYDROGENASE/OXIDOREDUCTASE"/>
    <property type="match status" value="1"/>
</dbReference>
<dbReference type="InterPro" id="IPR017932">
    <property type="entry name" value="GATase_2_dom"/>
</dbReference>
<keyword evidence="14" id="KW-0003">3Fe-4S</keyword>
<dbReference type="PANTHER" id="PTHR11938:SF133">
    <property type="entry name" value="GLUTAMATE SYNTHASE (NADH)"/>
    <property type="match status" value="1"/>
</dbReference>
<dbReference type="InterPro" id="IPR050711">
    <property type="entry name" value="ET-N_metabolism_enzyme"/>
</dbReference>
<evidence type="ECO:0000313" key="20">
    <source>
        <dbReference type="Proteomes" id="UP000003288"/>
    </source>
</evidence>
<dbReference type="GO" id="GO:0046872">
    <property type="term" value="F:metal ion binding"/>
    <property type="evidence" value="ECO:0007669"/>
    <property type="project" value="UniProtKB-KW"/>
</dbReference>
<evidence type="ECO:0000256" key="1">
    <source>
        <dbReference type="ARBA" id="ARBA00001917"/>
    </source>
</evidence>
<evidence type="ECO:0000256" key="12">
    <source>
        <dbReference type="ARBA" id="ARBA00023014"/>
    </source>
</evidence>
<proteinExistence type="inferred from homology"/>
<keyword evidence="5" id="KW-0028">Amino-acid biosynthesis</keyword>
<keyword evidence="12" id="KW-0411">Iron-sulfur</keyword>
<keyword evidence="10" id="KW-0560">Oxidoreductase</keyword>
<dbReference type="Pfam" id="PF01493">
    <property type="entry name" value="GXGXG"/>
    <property type="match status" value="1"/>
</dbReference>
<comment type="pathway">
    <text evidence="15">Amino-acid biosynthesis.</text>
</comment>
<accession>A0AAI9AGZ2</accession>
<dbReference type="EC" id="1.4.1.13" evidence="4"/>
<evidence type="ECO:0000256" key="9">
    <source>
        <dbReference type="ARBA" id="ARBA00022962"/>
    </source>
</evidence>
<comment type="similarity">
    <text evidence="3">Belongs to the glutamate synthase family.</text>
</comment>
<dbReference type="SUPFAM" id="SSF69336">
    <property type="entry name" value="Alpha subunit of glutamate synthase, C-terminal domain"/>
    <property type="match status" value="1"/>
</dbReference>
<dbReference type="GO" id="GO:0051538">
    <property type="term" value="F:3 iron, 4 sulfur cluster binding"/>
    <property type="evidence" value="ECO:0007669"/>
    <property type="project" value="UniProtKB-KW"/>
</dbReference>
<dbReference type="SUPFAM" id="SSF51395">
    <property type="entry name" value="FMN-linked oxidoreductases"/>
    <property type="match status" value="1"/>
</dbReference>
<organism evidence="19 20">
    <name type="scientific">Caminibacter mediatlanticus TB-2</name>
    <dbReference type="NCBI Taxonomy" id="391592"/>
    <lineage>
        <taxon>Bacteria</taxon>
        <taxon>Pseudomonadati</taxon>
        <taxon>Campylobacterota</taxon>
        <taxon>Epsilonproteobacteria</taxon>
        <taxon>Nautiliales</taxon>
        <taxon>Nautiliaceae</taxon>
        <taxon>Caminibacter</taxon>
    </lineage>
</organism>
<dbReference type="CDD" id="cd00713">
    <property type="entry name" value="GltS"/>
    <property type="match status" value="1"/>
</dbReference>
<dbReference type="Proteomes" id="UP000003288">
    <property type="component" value="Unassembled WGS sequence"/>
</dbReference>
<keyword evidence="6" id="KW-0285">Flavoprotein</keyword>
<dbReference type="NCBIfam" id="NF008730">
    <property type="entry name" value="PRK11750.1"/>
    <property type="match status" value="1"/>
</dbReference>
<evidence type="ECO:0000256" key="14">
    <source>
        <dbReference type="ARBA" id="ARBA00023291"/>
    </source>
</evidence>
<dbReference type="GO" id="GO:0006537">
    <property type="term" value="P:glutamate biosynthetic process"/>
    <property type="evidence" value="ECO:0007669"/>
    <property type="project" value="UniProtKB-KW"/>
</dbReference>
<comment type="catalytic activity">
    <reaction evidence="16">
        <text>2 L-glutamate + NADP(+) = L-glutamine + 2-oxoglutarate + NADPH + H(+)</text>
        <dbReference type="Rhea" id="RHEA:15501"/>
        <dbReference type="ChEBI" id="CHEBI:15378"/>
        <dbReference type="ChEBI" id="CHEBI:16810"/>
        <dbReference type="ChEBI" id="CHEBI:29985"/>
        <dbReference type="ChEBI" id="CHEBI:57783"/>
        <dbReference type="ChEBI" id="CHEBI:58349"/>
        <dbReference type="ChEBI" id="CHEBI:58359"/>
        <dbReference type="EC" id="1.4.1.13"/>
    </reaction>
</comment>
<evidence type="ECO:0000256" key="6">
    <source>
        <dbReference type="ARBA" id="ARBA00022630"/>
    </source>
</evidence>
<evidence type="ECO:0000256" key="4">
    <source>
        <dbReference type="ARBA" id="ARBA00012079"/>
    </source>
</evidence>
<dbReference type="InterPro" id="IPR013785">
    <property type="entry name" value="Aldolase_TIM"/>
</dbReference>
<evidence type="ECO:0000256" key="8">
    <source>
        <dbReference type="ARBA" id="ARBA00022723"/>
    </source>
</evidence>
<feature type="domain" description="Glutamine amidotransferase type-2" evidence="17">
    <location>
        <begin position="14"/>
        <end position="401"/>
    </location>
</feature>
<dbReference type="GO" id="GO:0019676">
    <property type="term" value="P:ammonia assimilation cycle"/>
    <property type="evidence" value="ECO:0007669"/>
    <property type="project" value="TreeGrafter"/>
</dbReference>
<evidence type="ECO:0000256" key="15">
    <source>
        <dbReference type="ARBA" id="ARBA00029440"/>
    </source>
</evidence>
<dbReference type="PROSITE" id="PS51379">
    <property type="entry name" value="4FE4S_FER_2"/>
    <property type="match status" value="1"/>
</dbReference>
<dbReference type="InterPro" id="IPR006982">
    <property type="entry name" value="Glu_synth_centr_N"/>
</dbReference>
<dbReference type="PROSITE" id="PS51278">
    <property type="entry name" value="GATASE_TYPE_2"/>
    <property type="match status" value="1"/>
</dbReference>
<evidence type="ECO:0000259" key="17">
    <source>
        <dbReference type="PROSITE" id="PS51278"/>
    </source>
</evidence>
<keyword evidence="13" id="KW-0314">Glutamate biosynthesis</keyword>
<dbReference type="InterPro" id="IPR002932">
    <property type="entry name" value="Glu_synthdom"/>
</dbReference>
<evidence type="ECO:0000256" key="13">
    <source>
        <dbReference type="ARBA" id="ARBA00023164"/>
    </source>
</evidence>
<keyword evidence="7" id="KW-0288">FMN</keyword>
<keyword evidence="9" id="KW-0315">Glutamine amidotransferase</keyword>
<evidence type="ECO:0000256" key="11">
    <source>
        <dbReference type="ARBA" id="ARBA00023004"/>
    </source>
</evidence>
<dbReference type="CDD" id="cd00982">
    <property type="entry name" value="gltB_C"/>
    <property type="match status" value="1"/>
</dbReference>
<comment type="caution">
    <text evidence="19">The sequence shown here is derived from an EMBL/GenBank/DDBJ whole genome shotgun (WGS) entry which is preliminary data.</text>
</comment>
<dbReference type="InterPro" id="IPR029055">
    <property type="entry name" value="Ntn_hydrolases_N"/>
</dbReference>
<evidence type="ECO:0000256" key="16">
    <source>
        <dbReference type="ARBA" id="ARBA00048151"/>
    </source>
</evidence>
<dbReference type="InterPro" id="IPR017896">
    <property type="entry name" value="4Fe4S_Fe-S-bd"/>
</dbReference>
<dbReference type="Gene3D" id="3.60.20.10">
    <property type="entry name" value="Glutamine Phosphoribosylpyrophosphate, subunit 1, domain 1"/>
    <property type="match status" value="1"/>
</dbReference>
<evidence type="ECO:0000256" key="7">
    <source>
        <dbReference type="ARBA" id="ARBA00022643"/>
    </source>
</evidence>
<dbReference type="InterPro" id="IPR036485">
    <property type="entry name" value="Glu_synth_asu_C_sf"/>
</dbReference>